<dbReference type="EMBL" id="MEVN01000021">
    <property type="protein sequence ID" value="OGC57112.1"/>
    <property type="molecule type" value="Genomic_DNA"/>
</dbReference>
<comment type="caution">
    <text evidence="1">The sequence shown here is derived from an EMBL/GenBank/DDBJ whole genome shotgun (WGS) entry which is preliminary data.</text>
</comment>
<dbReference type="Proteomes" id="UP000177763">
    <property type="component" value="Unassembled WGS sequence"/>
</dbReference>
<dbReference type="STRING" id="1802630.A3H26_02630"/>
<accession>A0A1F4VIQ5</accession>
<proteinExistence type="predicted"/>
<name>A0A1F4VIQ5_UNCKA</name>
<sequence length="92" mass="10522">MGIQSNIQVKLKISLSEQLNDRLESRAARLGVPVTQFVKHLILKEVENEDYPTFQASEQVERNTQKAFSQIKKSINASDFFKNLNEGQKISK</sequence>
<evidence type="ECO:0000313" key="1">
    <source>
        <dbReference type="EMBL" id="OGC57112.1"/>
    </source>
</evidence>
<reference evidence="1 2" key="1">
    <citation type="journal article" date="2016" name="Nat. Commun.">
        <title>Thousands of microbial genomes shed light on interconnected biogeochemical processes in an aquifer system.</title>
        <authorList>
            <person name="Anantharaman K."/>
            <person name="Brown C.T."/>
            <person name="Hug L.A."/>
            <person name="Sharon I."/>
            <person name="Castelle C.J."/>
            <person name="Probst A.J."/>
            <person name="Thomas B.C."/>
            <person name="Singh A."/>
            <person name="Wilkins M.J."/>
            <person name="Karaoz U."/>
            <person name="Brodie E.L."/>
            <person name="Williams K.H."/>
            <person name="Hubbard S.S."/>
            <person name="Banfield J.F."/>
        </authorList>
    </citation>
    <scope>NUCLEOTIDE SEQUENCE [LARGE SCALE GENOMIC DNA]</scope>
</reference>
<evidence type="ECO:0000313" key="2">
    <source>
        <dbReference type="Proteomes" id="UP000177763"/>
    </source>
</evidence>
<gene>
    <name evidence="1" type="ORF">A3H26_02630</name>
</gene>
<organism evidence="1 2">
    <name type="scientific">candidate division WWE3 bacterium RIFCSPLOWO2_12_FULL_36_10</name>
    <dbReference type="NCBI Taxonomy" id="1802630"/>
    <lineage>
        <taxon>Bacteria</taxon>
        <taxon>Katanobacteria</taxon>
    </lineage>
</organism>
<dbReference type="AlphaFoldDB" id="A0A1F4VIQ5"/>
<protein>
    <submittedName>
        <fullName evidence="1">Uncharacterized protein</fullName>
    </submittedName>
</protein>